<keyword evidence="4 6" id="KW-0238">DNA-binding</keyword>
<evidence type="ECO:0000256" key="1">
    <source>
        <dbReference type="ARBA" id="ARBA00002190"/>
    </source>
</evidence>
<dbReference type="GO" id="GO:0006313">
    <property type="term" value="P:DNA transposition"/>
    <property type="evidence" value="ECO:0007669"/>
    <property type="project" value="UniProtKB-UniRule"/>
</dbReference>
<keyword evidence="3 6" id="KW-0815">Transposition</keyword>
<evidence type="ECO:0000256" key="5">
    <source>
        <dbReference type="ARBA" id="ARBA00023172"/>
    </source>
</evidence>
<evidence type="ECO:0000256" key="2">
    <source>
        <dbReference type="ARBA" id="ARBA00010961"/>
    </source>
</evidence>
<comment type="function">
    <text evidence="1 6">Required for the transposition of the insertion element.</text>
</comment>
<dbReference type="PANTHER" id="PTHR33217">
    <property type="entry name" value="TRANSPOSASE FOR INSERTION SEQUENCE ELEMENT IS1081"/>
    <property type="match status" value="1"/>
</dbReference>
<evidence type="ECO:0000313" key="8">
    <source>
        <dbReference type="Proteomes" id="UP000287306"/>
    </source>
</evidence>
<keyword evidence="5 6" id="KW-0233">DNA recombination</keyword>
<proteinExistence type="inferred from homology"/>
<organism evidence="7 8">
    <name type="scientific">Thermus scotoductus</name>
    <dbReference type="NCBI Taxonomy" id="37636"/>
    <lineage>
        <taxon>Bacteria</taxon>
        <taxon>Thermotogati</taxon>
        <taxon>Deinococcota</taxon>
        <taxon>Deinococci</taxon>
        <taxon>Thermales</taxon>
        <taxon>Thermaceae</taxon>
        <taxon>Thermus</taxon>
    </lineage>
</organism>
<reference evidence="7 8" key="1">
    <citation type="journal article" date="2019" name="Extremophiles">
        <title>Biogeography of thermophiles and predominance of Thermus scotoductus in domestic water heaters.</title>
        <authorList>
            <person name="Wilpiszeski R.L."/>
            <person name="Zhang Z."/>
            <person name="House C.H."/>
        </authorList>
    </citation>
    <scope>NUCLEOTIDE SEQUENCE [LARGE SCALE GENOMIC DNA]</scope>
    <source>
        <strain evidence="7 8">25_S25</strain>
    </source>
</reference>
<dbReference type="GO" id="GO:0003677">
    <property type="term" value="F:DNA binding"/>
    <property type="evidence" value="ECO:0007669"/>
    <property type="project" value="UniProtKB-UniRule"/>
</dbReference>
<name>A0A430S3P1_THESC</name>
<keyword evidence="6" id="KW-0814">Transposable element</keyword>
<dbReference type="AlphaFoldDB" id="A0A430S3P1"/>
<comment type="caution">
    <text evidence="7">The sequence shown here is derived from an EMBL/GenBank/DDBJ whole genome shotgun (WGS) entry which is preliminary data.</text>
</comment>
<dbReference type="RefSeq" id="WP_172960136.1">
    <property type="nucleotide sequence ID" value="NZ_PELY01000022.1"/>
</dbReference>
<sequence length="212" mass="24299">MDQDTLQMILREAVRETVTQVLQALLNADREAFLREHGGRKNGYYPRKLETAFGQVELSIPRDREGRYYPSLLQPYARRQVDLGEVAVALYAAGVSQRKAAEVMSLLLGHRYTHETISALTDQVLKEVEAFRHRPIPEDMAWVYLDGFFLKVLREGIGVEREAVYVALGVTPGGQRQVLGFWLLPTESATAWEEVLRELWQRGLRRVLLFIT</sequence>
<evidence type="ECO:0000256" key="6">
    <source>
        <dbReference type="RuleBase" id="RU365089"/>
    </source>
</evidence>
<dbReference type="PANTHER" id="PTHR33217:SF7">
    <property type="entry name" value="TRANSPOSASE FOR INSERTION SEQUENCE ELEMENT IS1081"/>
    <property type="match status" value="1"/>
</dbReference>
<protein>
    <recommendedName>
        <fullName evidence="6">Mutator family transposase</fullName>
    </recommendedName>
</protein>
<evidence type="ECO:0000256" key="4">
    <source>
        <dbReference type="ARBA" id="ARBA00023125"/>
    </source>
</evidence>
<dbReference type="Proteomes" id="UP000287306">
    <property type="component" value="Unassembled WGS sequence"/>
</dbReference>
<gene>
    <name evidence="7" type="ORF">CSW38_00945</name>
</gene>
<dbReference type="GO" id="GO:0004803">
    <property type="term" value="F:transposase activity"/>
    <property type="evidence" value="ECO:0007669"/>
    <property type="project" value="UniProtKB-UniRule"/>
</dbReference>
<accession>A0A430S3P1</accession>
<dbReference type="InterPro" id="IPR001207">
    <property type="entry name" value="Transposase_mutator"/>
</dbReference>
<evidence type="ECO:0000313" key="7">
    <source>
        <dbReference type="EMBL" id="RTH28444.1"/>
    </source>
</evidence>
<dbReference type="Pfam" id="PF00872">
    <property type="entry name" value="Transposase_mut"/>
    <property type="match status" value="1"/>
</dbReference>
<dbReference type="EMBL" id="PELY01000022">
    <property type="protein sequence ID" value="RTH28444.1"/>
    <property type="molecule type" value="Genomic_DNA"/>
</dbReference>
<comment type="similarity">
    <text evidence="2 6">Belongs to the transposase mutator family.</text>
</comment>
<feature type="non-terminal residue" evidence="7">
    <location>
        <position position="212"/>
    </location>
</feature>
<evidence type="ECO:0000256" key="3">
    <source>
        <dbReference type="ARBA" id="ARBA00022578"/>
    </source>
</evidence>